<dbReference type="InterPro" id="IPR050097">
    <property type="entry name" value="Ferredoxin-NADP_redctase_2"/>
</dbReference>
<evidence type="ECO:0000256" key="4">
    <source>
        <dbReference type="ARBA" id="ARBA00022857"/>
    </source>
</evidence>
<reference evidence="8 9" key="1">
    <citation type="submission" date="2016-01" db="EMBL/GenBank/DDBJ databases">
        <authorList>
            <person name="Oliw E.H."/>
        </authorList>
    </citation>
    <scope>NUCLEOTIDE SEQUENCE [LARGE SCALE GENOMIC DNA]</scope>
    <source>
        <strain evidence="8 9">KA00635</strain>
    </source>
</reference>
<feature type="domain" description="FAD/NAD(P)-binding" evidence="7">
    <location>
        <begin position="6"/>
        <end position="298"/>
    </location>
</feature>
<name>A0A133Y2X1_9LACT</name>
<evidence type="ECO:0000256" key="2">
    <source>
        <dbReference type="ARBA" id="ARBA00022630"/>
    </source>
</evidence>
<dbReference type="AlphaFoldDB" id="A0A133Y2X1"/>
<dbReference type="InterPro" id="IPR036188">
    <property type="entry name" value="FAD/NAD-bd_sf"/>
</dbReference>
<dbReference type="InterPro" id="IPR023753">
    <property type="entry name" value="FAD/NAD-binding_dom"/>
</dbReference>
<evidence type="ECO:0000256" key="3">
    <source>
        <dbReference type="ARBA" id="ARBA00022827"/>
    </source>
</evidence>
<evidence type="ECO:0000313" key="8">
    <source>
        <dbReference type="EMBL" id="KXB37549.1"/>
    </source>
</evidence>
<comment type="catalytic activity">
    <reaction evidence="6">
        <text>2 reduced [2Fe-2S]-[ferredoxin] + NADP(+) + H(+) = 2 oxidized [2Fe-2S]-[ferredoxin] + NADPH</text>
        <dbReference type="Rhea" id="RHEA:20125"/>
        <dbReference type="Rhea" id="RHEA-COMP:10000"/>
        <dbReference type="Rhea" id="RHEA-COMP:10001"/>
        <dbReference type="ChEBI" id="CHEBI:15378"/>
        <dbReference type="ChEBI" id="CHEBI:33737"/>
        <dbReference type="ChEBI" id="CHEBI:33738"/>
        <dbReference type="ChEBI" id="CHEBI:57783"/>
        <dbReference type="ChEBI" id="CHEBI:58349"/>
        <dbReference type="EC" id="1.18.1.2"/>
    </reaction>
</comment>
<dbReference type="OrthoDB" id="9806179at2"/>
<dbReference type="RefSeq" id="WP_060936571.1">
    <property type="nucleotide sequence ID" value="NZ_JASOZP010000003.1"/>
</dbReference>
<dbReference type="Gene3D" id="3.50.50.60">
    <property type="entry name" value="FAD/NAD(P)-binding domain"/>
    <property type="match status" value="2"/>
</dbReference>
<dbReference type="InterPro" id="IPR022890">
    <property type="entry name" value="Fd--NADP_Rdtase_type_2"/>
</dbReference>
<organism evidence="8 9">
    <name type="scientific">Aerococcus christensenii</name>
    <dbReference type="NCBI Taxonomy" id="87541"/>
    <lineage>
        <taxon>Bacteria</taxon>
        <taxon>Bacillati</taxon>
        <taxon>Bacillota</taxon>
        <taxon>Bacilli</taxon>
        <taxon>Lactobacillales</taxon>
        <taxon>Aerococcaceae</taxon>
        <taxon>Aerococcus</taxon>
    </lineage>
</organism>
<dbReference type="PANTHER" id="PTHR48105">
    <property type="entry name" value="THIOREDOXIN REDUCTASE 1-RELATED-RELATED"/>
    <property type="match status" value="1"/>
</dbReference>
<accession>A0A133Y2X1</accession>
<feature type="binding site" evidence="6">
    <location>
        <position position="286"/>
    </location>
    <ligand>
        <name>FAD</name>
        <dbReference type="ChEBI" id="CHEBI:57692"/>
    </ligand>
</feature>
<feature type="binding site" evidence="6">
    <location>
        <position position="15"/>
    </location>
    <ligand>
        <name>FAD</name>
        <dbReference type="ChEBI" id="CHEBI:57692"/>
    </ligand>
</feature>
<dbReference type="HAMAP" id="MF_01685">
    <property type="entry name" value="FENR2"/>
    <property type="match status" value="1"/>
</dbReference>
<dbReference type="GO" id="GO:0004324">
    <property type="term" value="F:ferredoxin-NADP+ reductase activity"/>
    <property type="evidence" value="ECO:0007669"/>
    <property type="project" value="UniProtKB-UniRule"/>
</dbReference>
<dbReference type="EMBL" id="LSCQ01000025">
    <property type="protein sequence ID" value="KXB37549.1"/>
    <property type="molecule type" value="Genomic_DNA"/>
</dbReference>
<dbReference type="GO" id="GO:0050661">
    <property type="term" value="F:NADP binding"/>
    <property type="evidence" value="ECO:0007669"/>
    <property type="project" value="UniProtKB-UniRule"/>
</dbReference>
<evidence type="ECO:0000313" key="9">
    <source>
        <dbReference type="Proteomes" id="UP000070422"/>
    </source>
</evidence>
<gene>
    <name evidence="8" type="ORF">HMPREF3187_00511</name>
</gene>
<feature type="binding site" evidence="6">
    <location>
        <position position="42"/>
    </location>
    <ligand>
        <name>FAD</name>
        <dbReference type="ChEBI" id="CHEBI:57692"/>
    </ligand>
</feature>
<protein>
    <recommendedName>
        <fullName evidence="6">Ferredoxin--NADP reductase</fullName>
        <shortName evidence="6">FNR</shortName>
        <shortName evidence="6">Fd-NADP(+) reductase</shortName>
        <ecNumber evidence="6">1.18.1.2</ecNumber>
    </recommendedName>
</protein>
<keyword evidence="3 6" id="KW-0274">FAD</keyword>
<dbReference type="PATRIC" id="fig|87541.4.peg.513"/>
<dbReference type="PRINTS" id="PR00368">
    <property type="entry name" value="FADPNR"/>
</dbReference>
<dbReference type="GO" id="GO:0050660">
    <property type="term" value="F:flavin adenine dinucleotide binding"/>
    <property type="evidence" value="ECO:0007669"/>
    <property type="project" value="UniProtKB-UniRule"/>
</dbReference>
<comment type="cofactor">
    <cofactor evidence="6">
        <name>FAD</name>
        <dbReference type="ChEBI" id="CHEBI:57692"/>
    </cofactor>
    <text evidence="6">Binds 1 FAD per subunit.</text>
</comment>
<comment type="subunit">
    <text evidence="1 6">Homodimer.</text>
</comment>
<dbReference type="Pfam" id="PF07992">
    <property type="entry name" value="Pyr_redox_2"/>
    <property type="match status" value="1"/>
</dbReference>
<evidence type="ECO:0000259" key="7">
    <source>
        <dbReference type="Pfam" id="PF07992"/>
    </source>
</evidence>
<feature type="binding site" evidence="6">
    <location>
        <position position="89"/>
    </location>
    <ligand>
        <name>FAD</name>
        <dbReference type="ChEBI" id="CHEBI:57692"/>
    </ligand>
</feature>
<evidence type="ECO:0000256" key="1">
    <source>
        <dbReference type="ARBA" id="ARBA00011738"/>
    </source>
</evidence>
<dbReference type="EC" id="1.18.1.2" evidence="6"/>
<evidence type="ECO:0000256" key="6">
    <source>
        <dbReference type="HAMAP-Rule" id="MF_01685"/>
    </source>
</evidence>
<keyword evidence="4 6" id="KW-0521">NADP</keyword>
<feature type="binding site" evidence="6">
    <location>
        <position position="122"/>
    </location>
    <ligand>
        <name>FAD</name>
        <dbReference type="ChEBI" id="CHEBI:57692"/>
    </ligand>
</feature>
<dbReference type="Proteomes" id="UP000070422">
    <property type="component" value="Unassembled WGS sequence"/>
</dbReference>
<comment type="caution">
    <text evidence="8">The sequence shown here is derived from an EMBL/GenBank/DDBJ whole genome shotgun (WGS) entry which is preliminary data.</text>
</comment>
<sequence>MTTSTDLTIIGAGPSGLFAAFYAGMRGLSVQIVDSLPHIGGQPQALYPHKKIFDIGGLPQIEASLLIQQLQDQLTPFQASTQFFLNETVANFYQENESFVLQTSHQTLYSKSILIATGAGSFQARKLALKEASTFENKGLFYTLTNPQNFADQTVAVLGGGDSAFDYCLSLAPYCKKIFLIHRRSQFRGHEHSLSRLQSFSNIEILTPYQVVALKGNEHDQLSALVLKEARGEASYSLPVHSVLPAFGFTGSTDLLKTWPITLDKHRISVNHWMATSHPGVYAIGDIVSYPGKVQLIASGFGEAPTAINAISNYLHPQAKLSPIHSTTYFSQK</sequence>
<dbReference type="STRING" id="87541.AWM71_01265"/>
<dbReference type="SUPFAM" id="SSF51905">
    <property type="entry name" value="FAD/NAD(P)-binding domain"/>
    <property type="match status" value="1"/>
</dbReference>
<evidence type="ECO:0000256" key="5">
    <source>
        <dbReference type="ARBA" id="ARBA00023002"/>
    </source>
</evidence>
<feature type="binding site" evidence="6">
    <location>
        <position position="47"/>
    </location>
    <ligand>
        <name>FAD</name>
        <dbReference type="ChEBI" id="CHEBI:57692"/>
    </ligand>
</feature>
<proteinExistence type="inferred from homology"/>
<dbReference type="PRINTS" id="PR00469">
    <property type="entry name" value="PNDRDTASEII"/>
</dbReference>
<comment type="similarity">
    <text evidence="6">Belongs to the ferredoxin--NADP reductase type 2 family.</text>
</comment>
<keyword evidence="2 6" id="KW-0285">Flavoprotein</keyword>
<feature type="binding site" evidence="6">
    <location>
        <position position="34"/>
    </location>
    <ligand>
        <name>FAD</name>
        <dbReference type="ChEBI" id="CHEBI:57692"/>
    </ligand>
</feature>
<keyword evidence="5 6" id="KW-0560">Oxidoreductase</keyword>
<feature type="binding site" evidence="6">
    <location>
        <position position="327"/>
    </location>
    <ligand>
        <name>FAD</name>
        <dbReference type="ChEBI" id="CHEBI:57692"/>
    </ligand>
</feature>